<dbReference type="EMBL" id="BLJY01000011">
    <property type="protein sequence ID" value="GFF19756.1"/>
    <property type="molecule type" value="Genomic_DNA"/>
</dbReference>
<gene>
    <name evidence="4" type="ORF">ATEIFO6365_0011001500</name>
</gene>
<dbReference type="Gene3D" id="3.40.50.720">
    <property type="entry name" value="NAD(P)-binding Rossmann-like Domain"/>
    <property type="match status" value="1"/>
</dbReference>
<keyword evidence="5" id="KW-1185">Reference proteome</keyword>
<organism evidence="4 5">
    <name type="scientific">Aspergillus terreus</name>
    <dbReference type="NCBI Taxonomy" id="33178"/>
    <lineage>
        <taxon>Eukaryota</taxon>
        <taxon>Fungi</taxon>
        <taxon>Dikarya</taxon>
        <taxon>Ascomycota</taxon>
        <taxon>Pezizomycotina</taxon>
        <taxon>Eurotiomycetes</taxon>
        <taxon>Eurotiomycetidae</taxon>
        <taxon>Eurotiales</taxon>
        <taxon>Aspergillaceae</taxon>
        <taxon>Aspergillus</taxon>
        <taxon>Aspergillus subgen. Circumdati</taxon>
    </lineage>
</organism>
<evidence type="ECO:0000256" key="3">
    <source>
        <dbReference type="ARBA" id="ARBA00023002"/>
    </source>
</evidence>
<dbReference type="PRINTS" id="PR00081">
    <property type="entry name" value="GDHRDH"/>
</dbReference>
<proteinExistence type="inferred from homology"/>
<evidence type="ECO:0000313" key="4">
    <source>
        <dbReference type="EMBL" id="GFF19756.1"/>
    </source>
</evidence>
<dbReference type="SUPFAM" id="SSF51735">
    <property type="entry name" value="NAD(P)-binding Rossmann-fold domains"/>
    <property type="match status" value="1"/>
</dbReference>
<evidence type="ECO:0000256" key="1">
    <source>
        <dbReference type="ARBA" id="ARBA00006484"/>
    </source>
</evidence>
<comment type="caution">
    <text evidence="4">The sequence shown here is derived from an EMBL/GenBank/DDBJ whole genome shotgun (WGS) entry which is preliminary data.</text>
</comment>
<dbReference type="Proteomes" id="UP000452235">
    <property type="component" value="Unassembled WGS sequence"/>
</dbReference>
<keyword evidence="3" id="KW-0560">Oxidoreductase</keyword>
<sequence length="245" mass="25618">MSLTGKVAIITGGSKGIGKAAALRLAQEGASVAIGYHSDASGAHEVVEKVGADRAIAIQLDAGKVAEISRFVDQTVEKFGKIDLVIAAAGKMTMSPVEALTEDVFDSLFELNVKGPMFLVQKAVPHMAPGSHVVLFSTTLCAASMVAPPYVSYVASKGAIEQMTRVLSKDLGRKGIAVNCIAPGPTATELFNRVQTEQTLAFLRNANPNGRIGEPEDIAGSIVFLCSGDSRWVMGQTLRVNGGMA</sequence>
<evidence type="ECO:0000313" key="5">
    <source>
        <dbReference type="Proteomes" id="UP000452235"/>
    </source>
</evidence>
<dbReference type="Pfam" id="PF13561">
    <property type="entry name" value="adh_short_C2"/>
    <property type="match status" value="1"/>
</dbReference>
<dbReference type="AlphaFoldDB" id="A0A5M3YZU3"/>
<dbReference type="InterPro" id="IPR036291">
    <property type="entry name" value="NAD(P)-bd_dom_sf"/>
</dbReference>
<dbReference type="GO" id="GO:0044550">
    <property type="term" value="P:secondary metabolite biosynthetic process"/>
    <property type="evidence" value="ECO:0007669"/>
    <property type="project" value="UniProtKB-ARBA"/>
</dbReference>
<dbReference type="OrthoDB" id="47007at2759"/>
<dbReference type="FunFam" id="3.40.50.720:FF:000084">
    <property type="entry name" value="Short-chain dehydrogenase reductase"/>
    <property type="match status" value="1"/>
</dbReference>
<evidence type="ECO:0000256" key="2">
    <source>
        <dbReference type="ARBA" id="ARBA00022857"/>
    </source>
</evidence>
<dbReference type="InterPro" id="IPR020904">
    <property type="entry name" value="Sc_DH/Rdtase_CS"/>
</dbReference>
<dbReference type="InterPro" id="IPR002347">
    <property type="entry name" value="SDR_fam"/>
</dbReference>
<protein>
    <submittedName>
        <fullName evidence="4">NAD(P)-binding protein</fullName>
    </submittedName>
</protein>
<dbReference type="GO" id="GO:0016614">
    <property type="term" value="F:oxidoreductase activity, acting on CH-OH group of donors"/>
    <property type="evidence" value="ECO:0007669"/>
    <property type="project" value="UniProtKB-ARBA"/>
</dbReference>
<dbReference type="VEuPathDB" id="FungiDB:ATEG_03632"/>
<dbReference type="PROSITE" id="PS00061">
    <property type="entry name" value="ADH_SHORT"/>
    <property type="match status" value="1"/>
</dbReference>
<reference evidence="4 5" key="1">
    <citation type="submission" date="2020-01" db="EMBL/GenBank/DDBJ databases">
        <title>Aspergillus terreus IFO 6365 whole genome shotgun sequence.</title>
        <authorList>
            <person name="Kanamasa S."/>
            <person name="Takahashi H."/>
        </authorList>
    </citation>
    <scope>NUCLEOTIDE SEQUENCE [LARGE SCALE GENOMIC DNA]</scope>
    <source>
        <strain evidence="4 5">IFO 6365</strain>
    </source>
</reference>
<comment type="similarity">
    <text evidence="1">Belongs to the short-chain dehydrogenases/reductases (SDR) family.</text>
</comment>
<dbReference type="PANTHER" id="PTHR48107">
    <property type="entry name" value="NADPH-DEPENDENT ALDEHYDE REDUCTASE-LIKE PROTEIN, CHLOROPLASTIC-RELATED"/>
    <property type="match status" value="1"/>
</dbReference>
<keyword evidence="2" id="KW-0521">NADP</keyword>
<name>A0A5M3YZU3_ASPTE</name>
<dbReference type="PANTHER" id="PTHR48107:SF7">
    <property type="entry name" value="RE15974P"/>
    <property type="match status" value="1"/>
</dbReference>
<accession>A0A5M3YZU3</accession>